<organism evidence="1 2">
    <name type="scientific">Mycena sanguinolenta</name>
    <dbReference type="NCBI Taxonomy" id="230812"/>
    <lineage>
        <taxon>Eukaryota</taxon>
        <taxon>Fungi</taxon>
        <taxon>Dikarya</taxon>
        <taxon>Basidiomycota</taxon>
        <taxon>Agaricomycotina</taxon>
        <taxon>Agaricomycetes</taxon>
        <taxon>Agaricomycetidae</taxon>
        <taxon>Agaricales</taxon>
        <taxon>Marasmiineae</taxon>
        <taxon>Mycenaceae</taxon>
        <taxon>Mycena</taxon>
    </lineage>
</organism>
<sequence length="177" mass="20544">MFLEWHTNSRIVSAPCLFPLQSALPMDRKLHMPEILDLIFAHLEPRHPLSSTMSKTLAALARTCTTFQDPALNALWAHQTSLVPALRYFPEDLWDRSGDSRKLTFVDFRRPLVPADWERALFYWKRIKSFRIESLDGDRISPDIINMLRICCPAAHLFPNLRKVAWLDENPADSFLL</sequence>
<dbReference type="Proteomes" id="UP000623467">
    <property type="component" value="Unassembled WGS sequence"/>
</dbReference>
<evidence type="ECO:0000313" key="1">
    <source>
        <dbReference type="EMBL" id="KAF7376817.1"/>
    </source>
</evidence>
<name>A0A8H6ZFL7_9AGAR</name>
<evidence type="ECO:0008006" key="3">
    <source>
        <dbReference type="Google" id="ProtNLM"/>
    </source>
</evidence>
<keyword evidence="2" id="KW-1185">Reference proteome</keyword>
<gene>
    <name evidence="1" type="ORF">MSAN_00099100</name>
</gene>
<comment type="caution">
    <text evidence="1">The sequence shown here is derived from an EMBL/GenBank/DDBJ whole genome shotgun (WGS) entry which is preliminary data.</text>
</comment>
<reference evidence="1" key="1">
    <citation type="submission" date="2020-05" db="EMBL/GenBank/DDBJ databases">
        <title>Mycena genomes resolve the evolution of fungal bioluminescence.</title>
        <authorList>
            <person name="Tsai I.J."/>
        </authorList>
    </citation>
    <scope>NUCLEOTIDE SEQUENCE</scope>
    <source>
        <strain evidence="1">160909Yilan</strain>
    </source>
</reference>
<protein>
    <recommendedName>
        <fullName evidence="3">F-box domain-containing protein</fullName>
    </recommendedName>
</protein>
<dbReference type="AlphaFoldDB" id="A0A8H6ZFL7"/>
<evidence type="ECO:0000313" key="2">
    <source>
        <dbReference type="Proteomes" id="UP000623467"/>
    </source>
</evidence>
<dbReference type="OrthoDB" id="3067012at2759"/>
<dbReference type="EMBL" id="JACAZH010000001">
    <property type="protein sequence ID" value="KAF7376817.1"/>
    <property type="molecule type" value="Genomic_DNA"/>
</dbReference>
<proteinExistence type="predicted"/>
<accession>A0A8H6ZFL7</accession>